<evidence type="ECO:0000313" key="5">
    <source>
        <dbReference type="RefSeq" id="XP_026288996.1"/>
    </source>
</evidence>
<gene>
    <name evidence="5" type="primary">LOC113213983</name>
</gene>
<feature type="compositionally biased region" description="Basic and acidic residues" evidence="2">
    <location>
        <begin position="249"/>
        <end position="264"/>
    </location>
</feature>
<feature type="compositionally biased region" description="Basic and acidic residues" evidence="2">
    <location>
        <begin position="216"/>
        <end position="230"/>
    </location>
</feature>
<feature type="domain" description="FHF complex subunit HOOK-interacting protein C-terminal" evidence="3">
    <location>
        <begin position="726"/>
        <end position="817"/>
    </location>
</feature>
<feature type="compositionally biased region" description="Polar residues" evidence="2">
    <location>
        <begin position="200"/>
        <end position="209"/>
    </location>
</feature>
<keyword evidence="4" id="KW-1185">Reference proteome</keyword>
<name>A0A6J1TDR5_FRAOC</name>
<dbReference type="Pfam" id="PF19314">
    <property type="entry name" value="DUF5917"/>
    <property type="match status" value="1"/>
</dbReference>
<feature type="compositionally biased region" description="Low complexity" evidence="2">
    <location>
        <begin position="188"/>
        <end position="198"/>
    </location>
</feature>
<dbReference type="AlphaFoldDB" id="A0A6J1TDR5"/>
<evidence type="ECO:0000313" key="4">
    <source>
        <dbReference type="Proteomes" id="UP000504606"/>
    </source>
</evidence>
<feature type="region of interest" description="Disordered" evidence="2">
    <location>
        <begin position="188"/>
        <end position="276"/>
    </location>
</feature>
<proteinExistence type="inferred from homology"/>
<dbReference type="InterPro" id="IPR045668">
    <property type="entry name" value="FHIP_KELAA_motif"/>
</dbReference>
<dbReference type="PANTHER" id="PTHR21705">
    <property type="entry name" value="RAI16 PROTEIN-RELATED"/>
    <property type="match status" value="1"/>
</dbReference>
<reference evidence="5" key="1">
    <citation type="submission" date="2025-08" db="UniProtKB">
        <authorList>
            <consortium name="RefSeq"/>
        </authorList>
    </citation>
    <scope>IDENTIFICATION</scope>
    <source>
        <tissue evidence="5">Whole organism</tissue>
    </source>
</reference>
<comment type="similarity">
    <text evidence="1">Belongs to the FHIP family.</text>
</comment>
<accession>A0A6J1TDR5</accession>
<dbReference type="RefSeq" id="XP_026288996.1">
    <property type="nucleotide sequence ID" value="XM_026433211.2"/>
</dbReference>
<feature type="compositionally biased region" description="Polar residues" evidence="2">
    <location>
        <begin position="631"/>
        <end position="643"/>
    </location>
</feature>
<feature type="region of interest" description="Disordered" evidence="2">
    <location>
        <begin position="304"/>
        <end position="345"/>
    </location>
</feature>
<protein>
    <submittedName>
        <fullName evidence="5">FHF complex subunit HOOK interacting protein 2A</fullName>
    </submittedName>
</protein>
<feature type="compositionally biased region" description="Polar residues" evidence="2">
    <location>
        <begin position="234"/>
        <end position="248"/>
    </location>
</feature>
<evidence type="ECO:0000259" key="3">
    <source>
        <dbReference type="Pfam" id="PF19314"/>
    </source>
</evidence>
<dbReference type="InterPro" id="IPR019384">
    <property type="entry name" value="FHIP"/>
</dbReference>
<evidence type="ECO:0000256" key="2">
    <source>
        <dbReference type="SAM" id="MobiDB-lite"/>
    </source>
</evidence>
<dbReference type="Pfam" id="PF10257">
    <property type="entry name" value="RAI16-like"/>
    <property type="match status" value="2"/>
</dbReference>
<organism evidence="4 5">
    <name type="scientific">Frankliniella occidentalis</name>
    <name type="common">Western flower thrips</name>
    <name type="synonym">Euthrips occidentalis</name>
    <dbReference type="NCBI Taxonomy" id="133901"/>
    <lineage>
        <taxon>Eukaryota</taxon>
        <taxon>Metazoa</taxon>
        <taxon>Ecdysozoa</taxon>
        <taxon>Arthropoda</taxon>
        <taxon>Hexapoda</taxon>
        <taxon>Insecta</taxon>
        <taxon>Pterygota</taxon>
        <taxon>Neoptera</taxon>
        <taxon>Paraneoptera</taxon>
        <taxon>Thysanoptera</taxon>
        <taxon>Terebrantia</taxon>
        <taxon>Thripoidea</taxon>
        <taxon>Thripidae</taxon>
        <taxon>Frankliniella</taxon>
    </lineage>
</organism>
<dbReference type="OrthoDB" id="5350595at2759"/>
<dbReference type="PANTHER" id="PTHR21705:SF12">
    <property type="entry name" value="FHF COMPLEX SUBUNIT HOOK-INTERACTING PROTEIN C-TERMINAL DOMAIN-CONTAINING PROTEIN"/>
    <property type="match status" value="1"/>
</dbReference>
<feature type="region of interest" description="Disordered" evidence="2">
    <location>
        <begin position="620"/>
        <end position="643"/>
    </location>
</feature>
<feature type="compositionally biased region" description="Polar residues" evidence="2">
    <location>
        <begin position="265"/>
        <end position="276"/>
    </location>
</feature>
<sequence>MLNRLSTVLQSAADALAPPPPPLEDLKYHWKMVMRFYAQRTIQSKCPIEETNIPSHLEQLLRILIAEDACTKAAPEGPCTSAGPCLEFLLQHRLLELLVSLARADSPPGMRRYLLGYLKRLVAAISPHLLTLASIHLPLLRIVVLCSQSKASPTEAEEIEFLLALCQIIHRQPYLSIIFNKETKASKESGSSSSACSTVPGVNSPTQEHSPVKSCLEPKQKVDQEDHSAEKNYAQVSTEIGNLSIMSSSDKDNQNESSRSEMDSGSKNGPNGIESNISHADFLKEKKKIDCSILGTPIPLIKESNALPTMQERNTDSDTEKTGKVCSSRQEEVFGDQSRTTSGSCSPEPFLVEDLSDTDITEGSLPLLDAVLSFINSPDSGTKLHVCEAILMLVSVADETFSSAVSRTSSLGLVMAEKLTSSFQEIPSDTDPDHLEDIPQNWGPKSSQLWLEHHAFPGCRLVASFVSWLNFCDQLTVESPFVIAESVAGAVRALFFEIELESELRTGDIMRQQLITNIICLSLRHISSNILLSELNVWLMGDIPEEGTESEVLSLRQLLLNNCLHPDIHLSLNTLRLFELLLENCDNYVLNCLVLRYLNKRAYYDTSSHHDKTCMESWSDEEDAREREGTKSNQGQDSTGLSSRTFAPSNIHKIIDSFLQLLPSSLRSATDYQESGYHQYIAEAQRQYATNIQICSSMGWGSEATFPEEEDETANSSTSTQPFDVGPFLQMIFERLRGLPNQPYEMNLQLTALVSRLAMLPHPYLHEFLLNPLLPMVPGTTSLYSTLQAVARETQTALAAIPNSKKMLVRTRHELLGDMSYHHDSTRDGSCLFESVVVLEEFNKELAAIAYVKYHHSS</sequence>
<dbReference type="GeneID" id="113213983"/>
<feature type="compositionally biased region" description="Basic and acidic residues" evidence="2">
    <location>
        <begin position="313"/>
        <end position="323"/>
    </location>
</feature>
<dbReference type="InterPro" id="IPR045669">
    <property type="entry name" value="FHIP_C"/>
</dbReference>
<evidence type="ECO:0000256" key="1">
    <source>
        <dbReference type="ARBA" id="ARBA00024336"/>
    </source>
</evidence>
<dbReference type="Proteomes" id="UP000504606">
    <property type="component" value="Unplaced"/>
</dbReference>
<dbReference type="Pfam" id="PF19311">
    <property type="entry name" value="KELAA"/>
    <property type="match status" value="1"/>
</dbReference>
<dbReference type="KEGG" id="foc:113213983"/>